<reference evidence="3 4" key="1">
    <citation type="submission" date="2024-07" db="EMBL/GenBank/DDBJ databases">
        <title>Uliginosibacterium flavum JJ3220;KACC:17644.</title>
        <authorList>
            <person name="Kim M.K."/>
        </authorList>
    </citation>
    <scope>NUCLEOTIDE SEQUENCE [LARGE SCALE GENOMIC DNA]</scope>
    <source>
        <strain evidence="3 4">KACC:17644</strain>
    </source>
</reference>
<dbReference type="Proteomes" id="UP001549691">
    <property type="component" value="Unassembled WGS sequence"/>
</dbReference>
<comment type="similarity">
    <text evidence="1">Belongs to the NifZ family.</text>
</comment>
<sequence length="157" mass="17606">MRPRWEQGTGVRVTRNVRDDGTFPGATRGQLLVRRGSIGTVVDIGTFLMDQVIYSVHFLDHGRVVGCREEELMDLDEYWCETRFEVREYVRNSRPLAIGGEVRVPAGSRGEVMNVLRDAPGGVAYHVHFGCYAGHPLIVRETALESASALQEETHHV</sequence>
<comment type="caution">
    <text evidence="3">The sequence shown here is derived from an EMBL/GenBank/DDBJ whole genome shotgun (WGS) entry which is preliminary data.</text>
</comment>
<gene>
    <name evidence="3" type="ORF">ABXR19_07055</name>
</gene>
<protein>
    <submittedName>
        <fullName evidence="3">Nitrogen fixation protein NifZ</fullName>
    </submittedName>
</protein>
<name>A0ABV2TJ44_9RHOO</name>
<keyword evidence="4" id="KW-1185">Reference proteome</keyword>
<dbReference type="Pfam" id="PF04319">
    <property type="entry name" value="NifZ"/>
    <property type="match status" value="1"/>
</dbReference>
<dbReference type="RefSeq" id="WP_354600404.1">
    <property type="nucleotide sequence ID" value="NZ_JBEWZI010000006.1"/>
</dbReference>
<keyword evidence="2" id="KW-0535">Nitrogen fixation</keyword>
<evidence type="ECO:0000313" key="3">
    <source>
        <dbReference type="EMBL" id="MET7013942.1"/>
    </source>
</evidence>
<proteinExistence type="inferred from homology"/>
<dbReference type="EMBL" id="JBEWZI010000006">
    <property type="protein sequence ID" value="MET7013942.1"/>
    <property type="molecule type" value="Genomic_DNA"/>
</dbReference>
<evidence type="ECO:0000256" key="1">
    <source>
        <dbReference type="ARBA" id="ARBA00008027"/>
    </source>
</evidence>
<organism evidence="3 4">
    <name type="scientific">Uliginosibacterium flavum</name>
    <dbReference type="NCBI Taxonomy" id="1396831"/>
    <lineage>
        <taxon>Bacteria</taxon>
        <taxon>Pseudomonadati</taxon>
        <taxon>Pseudomonadota</taxon>
        <taxon>Betaproteobacteria</taxon>
        <taxon>Rhodocyclales</taxon>
        <taxon>Zoogloeaceae</taxon>
        <taxon>Uliginosibacterium</taxon>
    </lineage>
</organism>
<dbReference type="InterPro" id="IPR007415">
    <property type="entry name" value="Nitrogenase_MoFe_mat_NifZ"/>
</dbReference>
<accession>A0ABV2TJ44</accession>
<evidence type="ECO:0000313" key="4">
    <source>
        <dbReference type="Proteomes" id="UP001549691"/>
    </source>
</evidence>
<evidence type="ECO:0000256" key="2">
    <source>
        <dbReference type="ARBA" id="ARBA00023231"/>
    </source>
</evidence>